<accession>A0A2B4T0I9</accession>
<evidence type="ECO:0000313" key="2">
    <source>
        <dbReference type="EMBL" id="PFX34187.1"/>
    </source>
</evidence>
<sequence>MQIILGSLKITHARSSLHVIAQYIKLSRAPRIRRIHFLNKMASKWDKELASEICAWIQRATEESVPSGDPTSFAEKLDDGQILCRLANKIKPGSIKKVNKMKMPFQKMENIGFFSDFMREYGVQAEYGFVTVDLYEKQNVPQVLIALKWLKVEAEKKGVKI</sequence>
<protein>
    <submittedName>
        <fullName evidence="2">Calponin-1</fullName>
    </submittedName>
</protein>
<feature type="domain" description="Calponin-homology (CH)" evidence="1">
    <location>
        <begin position="47"/>
        <end position="155"/>
    </location>
</feature>
<keyword evidence="3" id="KW-1185">Reference proteome</keyword>
<organism evidence="2 3">
    <name type="scientific">Stylophora pistillata</name>
    <name type="common">Smooth cauliflower coral</name>
    <dbReference type="NCBI Taxonomy" id="50429"/>
    <lineage>
        <taxon>Eukaryota</taxon>
        <taxon>Metazoa</taxon>
        <taxon>Cnidaria</taxon>
        <taxon>Anthozoa</taxon>
        <taxon>Hexacorallia</taxon>
        <taxon>Scleractinia</taxon>
        <taxon>Astrocoeniina</taxon>
        <taxon>Pocilloporidae</taxon>
        <taxon>Stylophora</taxon>
    </lineage>
</organism>
<dbReference type="SUPFAM" id="SSF47576">
    <property type="entry name" value="Calponin-homology domain, CH-domain"/>
    <property type="match status" value="1"/>
</dbReference>
<dbReference type="GO" id="GO:0051015">
    <property type="term" value="F:actin filament binding"/>
    <property type="evidence" value="ECO:0007669"/>
    <property type="project" value="TreeGrafter"/>
</dbReference>
<name>A0A2B4T0I9_STYPI</name>
<dbReference type="SMART" id="SM00033">
    <property type="entry name" value="CH"/>
    <property type="match status" value="1"/>
</dbReference>
<dbReference type="AlphaFoldDB" id="A0A2B4T0I9"/>
<reference evidence="3" key="1">
    <citation type="journal article" date="2017" name="bioRxiv">
        <title>Comparative analysis of the genomes of Stylophora pistillata and Acropora digitifera provides evidence for extensive differences between species of corals.</title>
        <authorList>
            <person name="Voolstra C.R."/>
            <person name="Li Y."/>
            <person name="Liew Y.J."/>
            <person name="Baumgarten S."/>
            <person name="Zoccola D."/>
            <person name="Flot J.-F."/>
            <person name="Tambutte S."/>
            <person name="Allemand D."/>
            <person name="Aranda M."/>
        </authorList>
    </citation>
    <scope>NUCLEOTIDE SEQUENCE [LARGE SCALE GENOMIC DNA]</scope>
</reference>
<evidence type="ECO:0000313" key="3">
    <source>
        <dbReference type="Proteomes" id="UP000225706"/>
    </source>
</evidence>
<gene>
    <name evidence="2" type="primary">CNN1</name>
    <name evidence="2" type="ORF">AWC38_SpisGene956</name>
</gene>
<dbReference type="InterPro" id="IPR003096">
    <property type="entry name" value="SM22_calponin"/>
</dbReference>
<dbReference type="GO" id="GO:0007015">
    <property type="term" value="P:actin filament organization"/>
    <property type="evidence" value="ECO:0007669"/>
    <property type="project" value="TreeGrafter"/>
</dbReference>
<comment type="caution">
    <text evidence="2">The sequence shown here is derived from an EMBL/GenBank/DDBJ whole genome shotgun (WGS) entry which is preliminary data.</text>
</comment>
<dbReference type="InterPro" id="IPR036872">
    <property type="entry name" value="CH_dom_sf"/>
</dbReference>
<proteinExistence type="predicted"/>
<dbReference type="Pfam" id="PF00307">
    <property type="entry name" value="CH"/>
    <property type="match status" value="1"/>
</dbReference>
<dbReference type="InterPro" id="IPR050606">
    <property type="entry name" value="Calponin-like"/>
</dbReference>
<dbReference type="GO" id="GO:0015629">
    <property type="term" value="C:actin cytoskeleton"/>
    <property type="evidence" value="ECO:0007669"/>
    <property type="project" value="TreeGrafter"/>
</dbReference>
<dbReference type="Gene3D" id="1.10.418.10">
    <property type="entry name" value="Calponin-like domain"/>
    <property type="match status" value="1"/>
</dbReference>
<evidence type="ECO:0000259" key="1">
    <source>
        <dbReference type="PROSITE" id="PS50021"/>
    </source>
</evidence>
<dbReference type="EMBL" id="LSMT01000006">
    <property type="protein sequence ID" value="PFX34187.1"/>
    <property type="molecule type" value="Genomic_DNA"/>
</dbReference>
<dbReference type="PANTHER" id="PTHR47385:SF14">
    <property type="entry name" value="TRANSGELIN"/>
    <property type="match status" value="1"/>
</dbReference>
<dbReference type="Proteomes" id="UP000225706">
    <property type="component" value="Unassembled WGS sequence"/>
</dbReference>
<dbReference type="PRINTS" id="PR00888">
    <property type="entry name" value="SM22CALPONIN"/>
</dbReference>
<dbReference type="PANTHER" id="PTHR47385">
    <property type="entry name" value="CALPONIN"/>
    <property type="match status" value="1"/>
</dbReference>
<dbReference type="OrthoDB" id="21595at2759"/>
<dbReference type="STRING" id="50429.A0A2B4T0I9"/>
<dbReference type="PROSITE" id="PS50021">
    <property type="entry name" value="CH"/>
    <property type="match status" value="1"/>
</dbReference>
<dbReference type="InterPro" id="IPR001715">
    <property type="entry name" value="CH_dom"/>
</dbReference>